<comment type="similarity">
    <text evidence="2">Belongs to the nucleobase:cation symporter-2 (NCS2) (TC 2.A.40) family. Azg-like subfamily.</text>
</comment>
<dbReference type="GO" id="GO:0012505">
    <property type="term" value="C:endomembrane system"/>
    <property type="evidence" value="ECO:0007669"/>
    <property type="project" value="UniProtKB-SubCell"/>
</dbReference>
<evidence type="ECO:0000256" key="7">
    <source>
        <dbReference type="SAM" id="Phobius"/>
    </source>
</evidence>
<feature type="transmembrane region" description="Helical" evidence="7">
    <location>
        <begin position="289"/>
        <end position="314"/>
    </location>
</feature>
<evidence type="ECO:0000256" key="6">
    <source>
        <dbReference type="ARBA" id="ARBA00023136"/>
    </source>
</evidence>
<evidence type="ECO:0000313" key="9">
    <source>
        <dbReference type="Proteomes" id="UP000249432"/>
    </source>
</evidence>
<keyword evidence="4 7" id="KW-0812">Transmembrane</keyword>
<accession>A0A2W5SR27</accession>
<dbReference type="PANTHER" id="PTHR43337:SF1">
    <property type="entry name" value="XANTHINE_URACIL PERMEASE C887.17-RELATED"/>
    <property type="match status" value="1"/>
</dbReference>
<dbReference type="GO" id="GO:0005345">
    <property type="term" value="F:purine nucleobase transmembrane transporter activity"/>
    <property type="evidence" value="ECO:0007669"/>
    <property type="project" value="TreeGrafter"/>
</dbReference>
<feature type="transmembrane region" description="Helical" evidence="7">
    <location>
        <begin position="472"/>
        <end position="489"/>
    </location>
</feature>
<feature type="transmembrane region" description="Helical" evidence="7">
    <location>
        <begin position="101"/>
        <end position="119"/>
    </location>
</feature>
<feature type="transmembrane region" description="Helical" evidence="7">
    <location>
        <begin position="131"/>
        <end position="151"/>
    </location>
</feature>
<dbReference type="GO" id="GO:0005886">
    <property type="term" value="C:plasma membrane"/>
    <property type="evidence" value="ECO:0007669"/>
    <property type="project" value="TreeGrafter"/>
</dbReference>
<feature type="transmembrane region" description="Helical" evidence="7">
    <location>
        <begin position="203"/>
        <end position="223"/>
    </location>
</feature>
<evidence type="ECO:0000256" key="5">
    <source>
        <dbReference type="ARBA" id="ARBA00022989"/>
    </source>
</evidence>
<feature type="transmembrane region" description="Helical" evidence="7">
    <location>
        <begin position="43"/>
        <end position="62"/>
    </location>
</feature>
<evidence type="ECO:0000256" key="2">
    <source>
        <dbReference type="ARBA" id="ARBA00005697"/>
    </source>
</evidence>
<gene>
    <name evidence="8" type="ORF">DI525_08035</name>
</gene>
<feature type="transmembrane region" description="Helical" evidence="7">
    <location>
        <begin position="433"/>
        <end position="460"/>
    </location>
</feature>
<evidence type="ECO:0000256" key="3">
    <source>
        <dbReference type="ARBA" id="ARBA00022448"/>
    </source>
</evidence>
<feature type="transmembrane region" description="Helical" evidence="7">
    <location>
        <begin position="379"/>
        <end position="399"/>
    </location>
</feature>
<feature type="transmembrane region" description="Helical" evidence="7">
    <location>
        <begin position="230"/>
        <end position="252"/>
    </location>
</feature>
<evidence type="ECO:0000256" key="4">
    <source>
        <dbReference type="ARBA" id="ARBA00022692"/>
    </source>
</evidence>
<keyword evidence="5 7" id="KW-1133">Transmembrane helix</keyword>
<dbReference type="InterPro" id="IPR045018">
    <property type="entry name" value="Azg-like"/>
</dbReference>
<dbReference type="InterPro" id="IPR006043">
    <property type="entry name" value="NCS2"/>
</dbReference>
<comment type="subcellular location">
    <subcellularLocation>
        <location evidence="1">Endomembrane system</location>
        <topology evidence="1">Multi-pass membrane protein</topology>
    </subcellularLocation>
</comment>
<evidence type="ECO:0000256" key="1">
    <source>
        <dbReference type="ARBA" id="ARBA00004127"/>
    </source>
</evidence>
<proteinExistence type="inferred from homology"/>
<dbReference type="EMBL" id="QFRA01000022">
    <property type="protein sequence ID" value="PZR04087.1"/>
    <property type="molecule type" value="Genomic_DNA"/>
</dbReference>
<comment type="caution">
    <text evidence="8">The sequence shown here is derived from an EMBL/GenBank/DDBJ whole genome shotgun (WGS) entry which is preliminary data.</text>
</comment>
<dbReference type="PANTHER" id="PTHR43337">
    <property type="entry name" value="XANTHINE/URACIL PERMEASE C887.17-RELATED"/>
    <property type="match status" value="1"/>
</dbReference>
<reference evidence="8 9" key="1">
    <citation type="submission" date="2017-08" db="EMBL/GenBank/DDBJ databases">
        <title>Infants hospitalized years apart are colonized by the same room-sourced microbial strains.</title>
        <authorList>
            <person name="Brooks B."/>
            <person name="Olm M.R."/>
            <person name="Firek B.A."/>
            <person name="Baker R."/>
            <person name="Thomas B.C."/>
            <person name="Morowitz M.J."/>
            <person name="Banfield J.F."/>
        </authorList>
    </citation>
    <scope>NUCLEOTIDE SEQUENCE [LARGE SCALE GENOMIC DNA]</scope>
    <source>
        <strain evidence="8">S2_003_000_R1_3</strain>
    </source>
</reference>
<dbReference type="AlphaFoldDB" id="A0A2W5SR27"/>
<name>A0A2W5SR27_9CORY</name>
<protein>
    <submittedName>
        <fullName evidence="8">MFS transporter</fullName>
    </submittedName>
</protein>
<feature type="transmembrane region" description="Helical" evidence="7">
    <location>
        <begin position="163"/>
        <end position="183"/>
    </location>
</feature>
<evidence type="ECO:0000313" key="8">
    <source>
        <dbReference type="EMBL" id="PZR04087.1"/>
    </source>
</evidence>
<keyword evidence="6 7" id="KW-0472">Membrane</keyword>
<dbReference type="Proteomes" id="UP000249432">
    <property type="component" value="Unassembled WGS sequence"/>
</dbReference>
<keyword evidence="3" id="KW-0813">Transport</keyword>
<organism evidence="8 9">
    <name type="scientific">Corynebacterium kroppenstedtii</name>
    <dbReference type="NCBI Taxonomy" id="161879"/>
    <lineage>
        <taxon>Bacteria</taxon>
        <taxon>Bacillati</taxon>
        <taxon>Actinomycetota</taxon>
        <taxon>Actinomycetes</taxon>
        <taxon>Mycobacteriales</taxon>
        <taxon>Corynebacteriaceae</taxon>
        <taxon>Corynebacterium</taxon>
    </lineage>
</organism>
<feature type="transmembrane region" description="Helical" evidence="7">
    <location>
        <begin position="405"/>
        <end position="421"/>
    </location>
</feature>
<sequence length="497" mass="51422">MSNNASSTDMATAPSSKKKRRSALDNYFHISDRGSTLSTEVRAGVVTFFAMAYIVLLNPLILGSVPDHTGTELGIPRVAAVTALAAGVMTIVFGLIARYPFGIATGLGINTLVSVTLVSSEGLTWPQAMGLIVIDGIIIVILAVTGFRVAVFNAIPAPMKTAMTVGIGLFIAIIGFVDGGFVRRIPDSAHTTVPVELGIGGSIASWPTAVFQVGLLICGVLVARNVRGGLFIGIVANTIIAMIVEALTHSGASVKNGQPNPKGWNLAVPGIPDSWAGVPDLSLVGKVDLVGAFTEVGVLTATLLVFTLVLANFFDAMGTMTGLGKQAGLVDETGVLPDMKQALVVEGTGAIVGGAVSSSSNTVFVDSAAGIADGARTGMANVVTGVLFLVAMFLTPLYEVVPTEAAAPVLVIVGALMVGQIREIDFSQFTTALPAFLTIVVMPFTYSIANGIGIGFITYAVMETAAGRARKVHPLMWIVAILFVVYFGIDPIRDAVS</sequence>
<dbReference type="Pfam" id="PF00860">
    <property type="entry name" value="Xan_ur_permease"/>
    <property type="match status" value="1"/>
</dbReference>
<feature type="transmembrane region" description="Helical" evidence="7">
    <location>
        <begin position="74"/>
        <end position="96"/>
    </location>
</feature>